<dbReference type="WBParaSite" id="SRDH1_62280.1">
    <property type="protein sequence ID" value="SRDH1_62280.1"/>
    <property type="gene ID" value="SRDH1_62280"/>
</dbReference>
<dbReference type="Proteomes" id="UP000050792">
    <property type="component" value="Unassembled WGS sequence"/>
</dbReference>
<protein>
    <recommendedName>
        <fullName evidence="2">DUF4550 domain-containing protein</fullName>
    </recommendedName>
</protein>
<dbReference type="Pfam" id="PF15084">
    <property type="entry name" value="DUF4550"/>
    <property type="match status" value="1"/>
</dbReference>
<feature type="region of interest" description="Disordered" evidence="1">
    <location>
        <begin position="196"/>
        <end position="217"/>
    </location>
</feature>
<feature type="region of interest" description="Disordered" evidence="1">
    <location>
        <begin position="898"/>
        <end position="920"/>
    </location>
</feature>
<accession>A0AA85FRU9</accession>
<evidence type="ECO:0000256" key="1">
    <source>
        <dbReference type="SAM" id="MobiDB-lite"/>
    </source>
</evidence>
<dbReference type="AlphaFoldDB" id="A0AA85FRU9"/>
<evidence type="ECO:0000259" key="2">
    <source>
        <dbReference type="Pfam" id="PF15084"/>
    </source>
</evidence>
<reference evidence="3" key="1">
    <citation type="submission" date="2022-06" db="EMBL/GenBank/DDBJ databases">
        <authorList>
            <person name="Berger JAMES D."/>
            <person name="Berger JAMES D."/>
        </authorList>
    </citation>
    <scope>NUCLEOTIDE SEQUENCE [LARGE SCALE GENOMIC DNA]</scope>
</reference>
<keyword evidence="3" id="KW-1185">Reference proteome</keyword>
<evidence type="ECO:0000313" key="3">
    <source>
        <dbReference type="Proteomes" id="UP000050792"/>
    </source>
</evidence>
<evidence type="ECO:0000313" key="4">
    <source>
        <dbReference type="WBParaSite" id="SRDH1_62280.1"/>
    </source>
</evidence>
<dbReference type="PANTHER" id="PTHR33667:SF7">
    <property type="entry name" value="RIKEN CDNA 1810020O05 GENE"/>
    <property type="match status" value="1"/>
</dbReference>
<feature type="domain" description="DUF4550" evidence="2">
    <location>
        <begin position="102"/>
        <end position="200"/>
    </location>
</feature>
<organism evidence="3 4">
    <name type="scientific">Schistosoma rodhaini</name>
    <dbReference type="NCBI Taxonomy" id="6188"/>
    <lineage>
        <taxon>Eukaryota</taxon>
        <taxon>Metazoa</taxon>
        <taxon>Spiralia</taxon>
        <taxon>Lophotrochozoa</taxon>
        <taxon>Platyhelminthes</taxon>
        <taxon>Trematoda</taxon>
        <taxon>Digenea</taxon>
        <taxon>Strigeidida</taxon>
        <taxon>Schistosomatoidea</taxon>
        <taxon>Schistosomatidae</taxon>
        <taxon>Schistosoma</taxon>
    </lineage>
</organism>
<proteinExistence type="predicted"/>
<dbReference type="InterPro" id="IPR027876">
    <property type="entry name" value="DUF4550"/>
</dbReference>
<dbReference type="PANTHER" id="PTHR33667">
    <property type="entry name" value="SI:DKEY-57N24.6"/>
    <property type="match status" value="1"/>
</dbReference>
<name>A0AA85FRU9_9TREM</name>
<sequence>MSITSYTSEWSSFSILPHVVHPILHMSSVMKHGICWNKQSEDKIYEDDGDDGNEEHTTDIILTFVLAVDSETLLNRESTISRPKSVNSSSSGLSNGHNNFMYFHLEYSIMNKDDFLFSTDVVVFSKSIAKIYPTNCSSKLANPCEFNDTLWIVWTEQIPIVITDEIIIDFWNLTQTGGIRIKCWDQRDKCSIQTRFDRPRSVNNNSNKQSEDNLKDGKKLTEVQSTITMLNSYRKNSKNTQMNNSNTESVSKGCKTISQSKTKNHIKYVNTSNQSCSSRMKVLSAGYRSRKTDKIQDPVESWGTCCLVLQTGHLFRINPPGWIVASKPLTQTTNISLNKPPLSSVTLELENNFKDILVGMKLSNPLMSDHQRQKFQPIILTIDRLHNLPVAPYRSYEEMRNICEPLRLVTTFSDVWSHQSREYVQEKEIYMDEVQVILTYDIPGLYLRELVQTLPVVIDLYDRVCHDDGTTEVKQLPGNGLFCTEPDDDKIGKAQPNLKTNIFSTKCIDKNTGENRSKLPSPTGRIVLDLSEIIHLKCVKMKRTLPILPISESDLDLLKDHRSINENPRSIPRSYIGYMDCQCEISIEIEMNINMDRLLQINALPENAQTIERMVFILEKPDKTEIEAKYVSEIIEKIQLFVLKSNARSIGISDELPLHIIKANLNSRQSQYMPCIHSKSSNTILLNNSNDKHNNENIQLVNKLITGFYLNDEDFSLIILETDHHDISQSLESLFIECFNKYNEYSKLYSIHKYNNNNNNVKFLKNNKILFTKRLYASLNWYLLEYKMLIPIKSIINQSIFYIRDLLPRLIYCFIYKIINLRFYCFNLSNCIKENLLPNYKMIQLLIKQFCISSILINNNINLLIKSSINNRIINNEINIEQINKYNNNNSSSSIFNQKQKEHLNKRNKKKQQKITNDNL</sequence>
<reference evidence="4" key="2">
    <citation type="submission" date="2023-11" db="UniProtKB">
        <authorList>
            <consortium name="WormBaseParasite"/>
        </authorList>
    </citation>
    <scope>IDENTIFICATION</scope>
</reference>